<dbReference type="GO" id="GO:0000155">
    <property type="term" value="F:phosphorelay sensor kinase activity"/>
    <property type="evidence" value="ECO:0007669"/>
    <property type="project" value="InterPro"/>
</dbReference>
<dbReference type="Gene3D" id="3.40.190.10">
    <property type="entry name" value="Periplasmic binding protein-like II"/>
    <property type="match status" value="2"/>
</dbReference>
<dbReference type="InterPro" id="IPR005467">
    <property type="entry name" value="His_kinase_dom"/>
</dbReference>
<dbReference type="eggNOG" id="COG0834">
    <property type="taxonomic scope" value="Bacteria"/>
</dbReference>
<keyword evidence="5" id="KW-0732">Signal</keyword>
<feature type="transmembrane region" description="Helical" evidence="4">
    <location>
        <begin position="261"/>
        <end position="283"/>
    </location>
</feature>
<dbReference type="PANTHER" id="PTHR43065:SF42">
    <property type="entry name" value="TWO-COMPONENT SENSOR PPRA"/>
    <property type="match status" value="1"/>
</dbReference>
<dbReference type="KEGG" id="dgg:DGI_1001"/>
<dbReference type="EMBL" id="CP006585">
    <property type="protein sequence ID" value="AGW12878.1"/>
    <property type="molecule type" value="Genomic_DNA"/>
</dbReference>
<keyword evidence="4" id="KW-1133">Transmembrane helix</keyword>
<dbReference type="InterPro" id="IPR003594">
    <property type="entry name" value="HATPase_dom"/>
</dbReference>
<reference evidence="7 8" key="1">
    <citation type="journal article" date="2013" name="J. Bacteriol.">
        <title>Roles of HynAB and Ech, the only two hydrogenases found in the model sulfate reducer Desulfovibrio gigas.</title>
        <authorList>
            <person name="Morais-Silva F.O."/>
            <person name="Santos C.I."/>
            <person name="Rodrigues R."/>
            <person name="Pereira I.A."/>
            <person name="Rodrigues-Pousada C."/>
        </authorList>
    </citation>
    <scope>NUCLEOTIDE SEQUENCE [LARGE SCALE GENOMIC DNA]</scope>
    <source>
        <strain evidence="8">ATCC 19364 / DSM 1382 / NCIMB 9332 / VKM B-1759</strain>
    </source>
</reference>
<dbReference type="CDD" id="cd13704">
    <property type="entry name" value="PBP2_HisK"/>
    <property type="match status" value="1"/>
</dbReference>
<keyword evidence="7" id="KW-0808">Transferase</keyword>
<dbReference type="Gene3D" id="1.10.287.130">
    <property type="match status" value="1"/>
</dbReference>
<keyword evidence="4" id="KW-0812">Transmembrane</keyword>
<sequence length="576" mass="62970">MRCALLLALLLPALLLTPDASPAEEVPGILRPVIIGGDRDYPPYEFLDKDGLPAGFNVDISRAVAEAMGLKVEFRLGTWSDMRTGLMEGTIHILQGMSYSEERSQQVDFAPHTIVNHAIFGRRGFAPVATLDDLAGKQVIMHRGGIMHDTLAGKGFGKDLILTDTPADGLRLLASGQGDYAVVAMLPGIYIIRENKLDNIQTVARTVFTVRYGYAVKKGNEALLARFSEGLAILRETGRYQAIHDKWLGVLEARRMPWETVGVAVAAVVTPLLLLLIGSMVWTRSLRRQVAQRTESLSMALEELSRNQRQLVQADKMAALGILVSGVAHEINNPNGLILLNIPILRKAQADAGRLLDERYEVEGEFTLGGIPYSRMRQELPRMLEEMQEGALRIKRIVNDLKDFARMEEDAGRSLIDVNDASAKAVRLVEPTIRKCTEHFSTCYEPDLPLVWGHSQRIEQVIVNLVLNACQALPDRSRGIEIFTRHDAAAGKVILCVRDQGVGILPEHLPHLTDPFFTTKRETGGTGLGLSVSAGILKEYGGMLTFESLPGHGATACIELPAAVSDEAGEHTGSAA</sequence>
<organism evidence="7 8">
    <name type="scientific">Megalodesulfovibrio gigas (strain ATCC 19364 / DSM 1382 / NCIMB 9332 / VKM B-1759)</name>
    <name type="common">Desulfovibrio gigas</name>
    <dbReference type="NCBI Taxonomy" id="1121448"/>
    <lineage>
        <taxon>Bacteria</taxon>
        <taxon>Pseudomonadati</taxon>
        <taxon>Thermodesulfobacteriota</taxon>
        <taxon>Desulfovibrionia</taxon>
        <taxon>Desulfovibrionales</taxon>
        <taxon>Desulfovibrionaceae</taxon>
        <taxon>Megalodesulfovibrio</taxon>
    </lineage>
</organism>
<dbReference type="HOGENOM" id="CLU_000445_114_69_7"/>
<dbReference type="Pfam" id="PF02518">
    <property type="entry name" value="HATPase_c"/>
    <property type="match status" value="1"/>
</dbReference>
<dbReference type="InterPro" id="IPR036097">
    <property type="entry name" value="HisK_dim/P_sf"/>
</dbReference>
<keyword evidence="8" id="KW-1185">Reference proteome</keyword>
<dbReference type="Proteomes" id="UP000016587">
    <property type="component" value="Chromosome"/>
</dbReference>
<evidence type="ECO:0000256" key="4">
    <source>
        <dbReference type="SAM" id="Phobius"/>
    </source>
</evidence>
<dbReference type="EC" id="2.7.13.3" evidence="2"/>
<feature type="chain" id="PRO_5004599698" description="histidine kinase" evidence="5">
    <location>
        <begin position="24"/>
        <end position="576"/>
    </location>
</feature>
<dbReference type="InterPro" id="IPR001638">
    <property type="entry name" value="Solute-binding_3/MltF_N"/>
</dbReference>
<dbReference type="InterPro" id="IPR036890">
    <property type="entry name" value="HATPase_C_sf"/>
</dbReference>
<dbReference type="AlphaFoldDB" id="T2G9B1"/>
<dbReference type="eggNOG" id="COG4191">
    <property type="taxonomic scope" value="Bacteria"/>
</dbReference>
<dbReference type="InterPro" id="IPR003661">
    <property type="entry name" value="HisK_dim/P_dom"/>
</dbReference>
<dbReference type="CDD" id="cd00082">
    <property type="entry name" value="HisKA"/>
    <property type="match status" value="1"/>
</dbReference>
<accession>T2G9B1</accession>
<evidence type="ECO:0000256" key="5">
    <source>
        <dbReference type="SAM" id="SignalP"/>
    </source>
</evidence>
<proteinExistence type="predicted"/>
<feature type="signal peptide" evidence="5">
    <location>
        <begin position="1"/>
        <end position="23"/>
    </location>
</feature>
<evidence type="ECO:0000259" key="6">
    <source>
        <dbReference type="PROSITE" id="PS50109"/>
    </source>
</evidence>
<evidence type="ECO:0000256" key="3">
    <source>
        <dbReference type="ARBA" id="ARBA00022553"/>
    </source>
</evidence>
<dbReference type="InterPro" id="IPR004358">
    <property type="entry name" value="Sig_transdc_His_kin-like_C"/>
</dbReference>
<keyword evidence="4" id="KW-0472">Membrane</keyword>
<keyword evidence="3" id="KW-0597">Phosphoprotein</keyword>
<dbReference type="PRINTS" id="PR00344">
    <property type="entry name" value="BCTRLSENSOR"/>
</dbReference>
<dbReference type="SUPFAM" id="SSF47384">
    <property type="entry name" value="Homodimeric domain of signal transducing histidine kinase"/>
    <property type="match status" value="1"/>
</dbReference>
<dbReference type="PROSITE" id="PS50109">
    <property type="entry name" value="HIS_KIN"/>
    <property type="match status" value="1"/>
</dbReference>
<dbReference type="STRING" id="1121448.DGI_1001"/>
<reference evidence="8" key="2">
    <citation type="submission" date="2013-07" db="EMBL/GenBank/DDBJ databases">
        <authorList>
            <person name="Morais-Silva F.O."/>
            <person name="Rezende A.M."/>
            <person name="Pimentel C."/>
            <person name="Resende D.M."/>
            <person name="Santos C.I."/>
            <person name="Clemente C."/>
            <person name="de Oliveira L.M."/>
            <person name="da Silva S.M."/>
            <person name="Costa D.A."/>
            <person name="Varela-Raposo A."/>
            <person name="Horacio E.C.A."/>
            <person name="Matos M."/>
            <person name="Flores O."/>
            <person name="Ruiz J.C."/>
            <person name="Rodrigues-Pousada C."/>
        </authorList>
    </citation>
    <scope>NUCLEOTIDE SEQUENCE [LARGE SCALE GENOMIC DNA]</scope>
    <source>
        <strain evidence="8">ATCC 19364 / DSM 1382 / NCIMB 9332 / VKM B-1759</strain>
    </source>
</reference>
<evidence type="ECO:0000313" key="7">
    <source>
        <dbReference type="EMBL" id="AGW12878.1"/>
    </source>
</evidence>
<dbReference type="Gene3D" id="3.30.565.10">
    <property type="entry name" value="Histidine kinase-like ATPase, C-terminal domain"/>
    <property type="match status" value="1"/>
</dbReference>
<dbReference type="SUPFAM" id="SSF55874">
    <property type="entry name" value="ATPase domain of HSP90 chaperone/DNA topoisomerase II/histidine kinase"/>
    <property type="match status" value="1"/>
</dbReference>
<gene>
    <name evidence="7" type="ORF">DGI_1001</name>
</gene>
<dbReference type="PATRIC" id="fig|1121448.10.peg.1004"/>
<dbReference type="SUPFAM" id="SSF53850">
    <property type="entry name" value="Periplasmic binding protein-like II"/>
    <property type="match status" value="1"/>
</dbReference>
<evidence type="ECO:0000256" key="2">
    <source>
        <dbReference type="ARBA" id="ARBA00012438"/>
    </source>
</evidence>
<feature type="domain" description="Histidine kinase" evidence="6">
    <location>
        <begin position="326"/>
        <end position="564"/>
    </location>
</feature>
<dbReference type="Pfam" id="PF00497">
    <property type="entry name" value="SBP_bac_3"/>
    <property type="match status" value="1"/>
</dbReference>
<dbReference type="SMART" id="SM00387">
    <property type="entry name" value="HATPase_c"/>
    <property type="match status" value="1"/>
</dbReference>
<keyword evidence="7" id="KW-0418">Kinase</keyword>
<evidence type="ECO:0000313" key="8">
    <source>
        <dbReference type="Proteomes" id="UP000016587"/>
    </source>
</evidence>
<dbReference type="SMART" id="SM00062">
    <property type="entry name" value="PBPb"/>
    <property type="match status" value="1"/>
</dbReference>
<dbReference type="RefSeq" id="WP_021759614.1">
    <property type="nucleotide sequence ID" value="NC_022444.1"/>
</dbReference>
<protein>
    <recommendedName>
        <fullName evidence="2">histidine kinase</fullName>
        <ecNumber evidence="2">2.7.13.3</ecNumber>
    </recommendedName>
</protein>
<name>T2G9B1_MEGG1</name>
<comment type="catalytic activity">
    <reaction evidence="1">
        <text>ATP + protein L-histidine = ADP + protein N-phospho-L-histidine.</text>
        <dbReference type="EC" id="2.7.13.3"/>
    </reaction>
</comment>
<dbReference type="SMART" id="SM00388">
    <property type="entry name" value="HisKA"/>
    <property type="match status" value="1"/>
</dbReference>
<evidence type="ECO:0000256" key="1">
    <source>
        <dbReference type="ARBA" id="ARBA00000085"/>
    </source>
</evidence>
<dbReference type="PANTHER" id="PTHR43065">
    <property type="entry name" value="SENSOR HISTIDINE KINASE"/>
    <property type="match status" value="1"/>
</dbReference>